<dbReference type="InterPro" id="IPR050638">
    <property type="entry name" value="AA-Vitamin_Transporters"/>
</dbReference>
<feature type="transmembrane region" description="Helical" evidence="6">
    <location>
        <begin position="185"/>
        <end position="204"/>
    </location>
</feature>
<evidence type="ECO:0000256" key="2">
    <source>
        <dbReference type="ARBA" id="ARBA00007362"/>
    </source>
</evidence>
<evidence type="ECO:0000256" key="3">
    <source>
        <dbReference type="ARBA" id="ARBA00022692"/>
    </source>
</evidence>
<feature type="domain" description="EamA" evidence="7">
    <location>
        <begin position="153"/>
        <end position="289"/>
    </location>
</feature>
<dbReference type="PANTHER" id="PTHR32322:SF2">
    <property type="entry name" value="EAMA DOMAIN-CONTAINING PROTEIN"/>
    <property type="match status" value="1"/>
</dbReference>
<comment type="similarity">
    <text evidence="2">Belongs to the EamA transporter family.</text>
</comment>
<protein>
    <submittedName>
        <fullName evidence="8">DMT family transporter</fullName>
    </submittedName>
</protein>
<sequence>MQRLPVSVLFTVCVLVWSTTWYAITFQIGGSTPELGVALRFMLAGACVLAWRAARGDTLRFGRGAHLWFALQGVFLYGVSYICVYHAERYLPSGVVAVGYSASPLAGGIGAAWCFGTPLTRRFLLGGVLGLAGVALIFWPEFGKAQVGGDTALGVLFTAGSVFLSTVGSLLASRNGERGLSMWPSLGFGMLYGGGAVLLIALASGQSVSLPGTASWWIALLYLALAGSVLSFACYLTLLSRLGAGPAGTIGVMTPILALVVSTLFEGYRPDALAGVGVLLAVAGNVLILRKPAPLRGASPATE</sequence>
<dbReference type="PANTHER" id="PTHR32322">
    <property type="entry name" value="INNER MEMBRANE TRANSPORTER"/>
    <property type="match status" value="1"/>
</dbReference>
<dbReference type="RefSeq" id="WP_316700061.1">
    <property type="nucleotide sequence ID" value="NZ_CP136336.1"/>
</dbReference>
<dbReference type="Pfam" id="PF00892">
    <property type="entry name" value="EamA"/>
    <property type="match status" value="2"/>
</dbReference>
<reference evidence="8 9" key="1">
    <citation type="submission" date="2023-10" db="EMBL/GenBank/DDBJ databases">
        <title>Bacteria for the degradation of biodegradable plastic PBAT(Polybutylene adipate terephthalate).</title>
        <authorList>
            <person name="Weon H.-Y."/>
            <person name="Yeon J."/>
        </authorList>
    </citation>
    <scope>NUCLEOTIDE SEQUENCE [LARGE SCALE GENOMIC DNA]</scope>
    <source>
        <strain evidence="8 9">SBD 7-3</strain>
    </source>
</reference>
<evidence type="ECO:0000256" key="6">
    <source>
        <dbReference type="SAM" id="Phobius"/>
    </source>
</evidence>
<gene>
    <name evidence="8" type="ORF">RXV79_21055</name>
</gene>
<dbReference type="Gene3D" id="1.10.3730.20">
    <property type="match status" value="1"/>
</dbReference>
<dbReference type="InterPro" id="IPR000620">
    <property type="entry name" value="EamA_dom"/>
</dbReference>
<organism evidence="8 9">
    <name type="scientific">Piscinibacter gummiphilus</name>
    <dbReference type="NCBI Taxonomy" id="946333"/>
    <lineage>
        <taxon>Bacteria</taxon>
        <taxon>Pseudomonadati</taxon>
        <taxon>Pseudomonadota</taxon>
        <taxon>Betaproteobacteria</taxon>
        <taxon>Burkholderiales</taxon>
        <taxon>Sphaerotilaceae</taxon>
        <taxon>Piscinibacter</taxon>
    </lineage>
</organism>
<keyword evidence="5 6" id="KW-0472">Membrane</keyword>
<evidence type="ECO:0000256" key="5">
    <source>
        <dbReference type="ARBA" id="ARBA00023136"/>
    </source>
</evidence>
<name>A0ABZ0CWZ4_9BURK</name>
<evidence type="ECO:0000256" key="4">
    <source>
        <dbReference type="ARBA" id="ARBA00022989"/>
    </source>
</evidence>
<feature type="transmembrane region" description="Helical" evidence="6">
    <location>
        <begin position="152"/>
        <end position="173"/>
    </location>
</feature>
<feature type="transmembrane region" description="Helical" evidence="6">
    <location>
        <begin position="93"/>
        <end position="116"/>
    </location>
</feature>
<feature type="transmembrane region" description="Helical" evidence="6">
    <location>
        <begin position="66"/>
        <end position="87"/>
    </location>
</feature>
<feature type="domain" description="EamA" evidence="7">
    <location>
        <begin position="9"/>
        <end position="138"/>
    </location>
</feature>
<dbReference type="InterPro" id="IPR037185">
    <property type="entry name" value="EmrE-like"/>
</dbReference>
<dbReference type="Proteomes" id="UP001303946">
    <property type="component" value="Chromosome"/>
</dbReference>
<comment type="subcellular location">
    <subcellularLocation>
        <location evidence="1">Membrane</location>
        <topology evidence="1">Multi-pass membrane protein</topology>
    </subcellularLocation>
</comment>
<evidence type="ECO:0000313" key="9">
    <source>
        <dbReference type="Proteomes" id="UP001303946"/>
    </source>
</evidence>
<feature type="transmembrane region" description="Helical" evidence="6">
    <location>
        <begin position="216"/>
        <end position="238"/>
    </location>
</feature>
<keyword evidence="4 6" id="KW-1133">Transmembrane helix</keyword>
<feature type="transmembrane region" description="Helical" evidence="6">
    <location>
        <begin position="123"/>
        <end position="140"/>
    </location>
</feature>
<feature type="transmembrane region" description="Helical" evidence="6">
    <location>
        <begin position="245"/>
        <end position="265"/>
    </location>
</feature>
<keyword evidence="3 6" id="KW-0812">Transmembrane</keyword>
<evidence type="ECO:0000256" key="1">
    <source>
        <dbReference type="ARBA" id="ARBA00004141"/>
    </source>
</evidence>
<evidence type="ECO:0000313" key="8">
    <source>
        <dbReference type="EMBL" id="WOB07393.1"/>
    </source>
</evidence>
<feature type="transmembrane region" description="Helical" evidence="6">
    <location>
        <begin position="271"/>
        <end position="289"/>
    </location>
</feature>
<proteinExistence type="inferred from homology"/>
<keyword evidence="9" id="KW-1185">Reference proteome</keyword>
<accession>A0ABZ0CWZ4</accession>
<dbReference type="SUPFAM" id="SSF103481">
    <property type="entry name" value="Multidrug resistance efflux transporter EmrE"/>
    <property type="match status" value="2"/>
</dbReference>
<feature type="transmembrane region" description="Helical" evidence="6">
    <location>
        <begin position="35"/>
        <end position="54"/>
    </location>
</feature>
<evidence type="ECO:0000259" key="7">
    <source>
        <dbReference type="Pfam" id="PF00892"/>
    </source>
</evidence>
<dbReference type="EMBL" id="CP136336">
    <property type="protein sequence ID" value="WOB07393.1"/>
    <property type="molecule type" value="Genomic_DNA"/>
</dbReference>